<accession>A0A5N6J3U8</accession>
<protein>
    <submittedName>
        <fullName evidence="1">Uncharacterized protein</fullName>
    </submittedName>
</protein>
<sequence>MAWYKDHGVSMAIRGLWLPTPLRLCISADIRYTEHVPEAHRELNSRRRTCRSSKRMKLTWRRKSGGKNDESSSELLCLLGGPHPSKRPSFDIVSGMMQVLDIGTGLSISVTRCALLQIRIRAEPTSDYFYSKRTTDHHYDGREGGLYQTDGLGYVRLSV</sequence>
<name>A0A5N6J3U8_9EURO</name>
<organism evidence="1 2">
    <name type="scientific">Aspergillus minisclerotigenes</name>
    <dbReference type="NCBI Taxonomy" id="656917"/>
    <lineage>
        <taxon>Eukaryota</taxon>
        <taxon>Fungi</taxon>
        <taxon>Dikarya</taxon>
        <taxon>Ascomycota</taxon>
        <taxon>Pezizomycotina</taxon>
        <taxon>Eurotiomycetes</taxon>
        <taxon>Eurotiomycetidae</taxon>
        <taxon>Eurotiales</taxon>
        <taxon>Aspergillaceae</taxon>
        <taxon>Aspergillus</taxon>
        <taxon>Aspergillus subgen. Circumdati</taxon>
    </lineage>
</organism>
<proteinExistence type="predicted"/>
<dbReference type="AlphaFoldDB" id="A0A5N6J3U8"/>
<keyword evidence="2" id="KW-1185">Reference proteome</keyword>
<evidence type="ECO:0000313" key="1">
    <source>
        <dbReference type="EMBL" id="KAB8273338.1"/>
    </source>
</evidence>
<evidence type="ECO:0000313" key="2">
    <source>
        <dbReference type="Proteomes" id="UP000326289"/>
    </source>
</evidence>
<gene>
    <name evidence="1" type="ORF">BDV30DRAFT_210850</name>
</gene>
<dbReference type="Proteomes" id="UP000326289">
    <property type="component" value="Unassembled WGS sequence"/>
</dbReference>
<reference evidence="1 2" key="1">
    <citation type="submission" date="2019-04" db="EMBL/GenBank/DDBJ databases">
        <title>Fungal friends and foes A comparative genomics study of 23 Aspergillus species from section Flavi.</title>
        <authorList>
            <consortium name="DOE Joint Genome Institute"/>
            <person name="Kjaerbolling I."/>
            <person name="Vesth T.C."/>
            <person name="Frisvad J.C."/>
            <person name="Nybo J.L."/>
            <person name="Theobald S."/>
            <person name="Kildgaard S."/>
            <person name="Petersen T.I."/>
            <person name="Kuo A."/>
            <person name="Sato A."/>
            <person name="Lyhne E.K."/>
            <person name="Kogle M.E."/>
            <person name="Wiebenga A."/>
            <person name="Kun R.S."/>
            <person name="Lubbers R.J."/>
            <person name="Makela M.R."/>
            <person name="Barry K."/>
            <person name="Chovatia M."/>
            <person name="Clum A."/>
            <person name="Daum C."/>
            <person name="Haridas S."/>
            <person name="He G."/>
            <person name="LaButti K."/>
            <person name="Lipzen A."/>
            <person name="Mondo S."/>
            <person name="Pangilinan J."/>
            <person name="Riley R."/>
            <person name="Salamov A."/>
            <person name="Simmons B.A."/>
            <person name="Magnuson J.K."/>
            <person name="Henrissat B."/>
            <person name="Mortensen U.H."/>
            <person name="Larsen T.O."/>
            <person name="De vries R.P."/>
            <person name="Grigoriev I.V."/>
            <person name="Machida M."/>
            <person name="Baker S.E."/>
            <person name="Andersen M.R."/>
        </authorList>
    </citation>
    <scope>NUCLEOTIDE SEQUENCE [LARGE SCALE GENOMIC DNA]</scope>
    <source>
        <strain evidence="1 2">CBS 117635</strain>
    </source>
</reference>
<dbReference type="EMBL" id="ML732797">
    <property type="protein sequence ID" value="KAB8273338.1"/>
    <property type="molecule type" value="Genomic_DNA"/>
</dbReference>